<protein>
    <recommendedName>
        <fullName evidence="4">RING-type E3 ubiquitin transferase</fullName>
        <ecNumber evidence="4">2.3.2.27</ecNumber>
    </recommendedName>
</protein>
<dbReference type="PANTHER" id="PTHR23315">
    <property type="entry name" value="U BOX DOMAIN-CONTAINING"/>
    <property type="match status" value="1"/>
</dbReference>
<reference evidence="12 13" key="1">
    <citation type="journal article" date="2015" name="Proc. Natl. Acad. Sci. U.S.A.">
        <title>The resurrection genome of Boea hygrometrica: A blueprint for survival of dehydration.</title>
        <authorList>
            <person name="Xiao L."/>
            <person name="Yang G."/>
            <person name="Zhang L."/>
            <person name="Yang X."/>
            <person name="Zhao S."/>
            <person name="Ji Z."/>
            <person name="Zhou Q."/>
            <person name="Hu M."/>
            <person name="Wang Y."/>
            <person name="Chen M."/>
            <person name="Xu Y."/>
            <person name="Jin H."/>
            <person name="Xiao X."/>
            <person name="Hu G."/>
            <person name="Bao F."/>
            <person name="Hu Y."/>
            <person name="Wan P."/>
            <person name="Li L."/>
            <person name="Deng X."/>
            <person name="Kuang T."/>
            <person name="Xiang C."/>
            <person name="Zhu J.K."/>
            <person name="Oliver M.J."/>
            <person name="He Y."/>
        </authorList>
    </citation>
    <scope>NUCLEOTIDE SEQUENCE [LARGE SCALE GENOMIC DNA]</scope>
    <source>
        <strain evidence="13">cv. XS01</strain>
    </source>
</reference>
<dbReference type="PROSITE" id="PS51698">
    <property type="entry name" value="U_BOX"/>
    <property type="match status" value="1"/>
</dbReference>
<comment type="pathway">
    <text evidence="3">Protein modification; protein ubiquitination.</text>
</comment>
<keyword evidence="9" id="KW-0175">Coiled coil</keyword>
<feature type="region of interest" description="Disordered" evidence="10">
    <location>
        <begin position="335"/>
        <end position="373"/>
    </location>
</feature>
<dbReference type="FunFam" id="1.25.10.10:FF:000082">
    <property type="entry name" value="RING-type E3 ubiquitin transferase"/>
    <property type="match status" value="1"/>
</dbReference>
<evidence type="ECO:0000256" key="4">
    <source>
        <dbReference type="ARBA" id="ARBA00012483"/>
    </source>
</evidence>
<dbReference type="InterPro" id="IPR003613">
    <property type="entry name" value="Ubox_domain"/>
</dbReference>
<keyword evidence="6" id="KW-0677">Repeat</keyword>
<gene>
    <name evidence="12" type="ORF">F511_27519</name>
</gene>
<dbReference type="Gene3D" id="3.30.40.10">
    <property type="entry name" value="Zinc/RING finger domain, C3HC4 (zinc finger)"/>
    <property type="match status" value="1"/>
</dbReference>
<dbReference type="GO" id="GO:0016567">
    <property type="term" value="P:protein ubiquitination"/>
    <property type="evidence" value="ECO:0007669"/>
    <property type="project" value="UniProtKB-UniPathway"/>
</dbReference>
<dbReference type="CDD" id="cd16664">
    <property type="entry name" value="RING-Ubox_PUB"/>
    <property type="match status" value="1"/>
</dbReference>
<evidence type="ECO:0000256" key="5">
    <source>
        <dbReference type="ARBA" id="ARBA00022679"/>
    </source>
</evidence>
<name>A0A2Z7AUI2_9LAMI</name>
<comment type="function">
    <text evidence="2">Functions as an E3 ubiquitin ligase.</text>
</comment>
<dbReference type="FunFam" id="3.30.40.10:FF:000218">
    <property type="entry name" value="RING-type E3 ubiquitin transferase"/>
    <property type="match status" value="1"/>
</dbReference>
<dbReference type="SUPFAM" id="SSF48371">
    <property type="entry name" value="ARM repeat"/>
    <property type="match status" value="1"/>
</dbReference>
<organism evidence="12 13">
    <name type="scientific">Dorcoceras hygrometricum</name>
    <dbReference type="NCBI Taxonomy" id="472368"/>
    <lineage>
        <taxon>Eukaryota</taxon>
        <taxon>Viridiplantae</taxon>
        <taxon>Streptophyta</taxon>
        <taxon>Embryophyta</taxon>
        <taxon>Tracheophyta</taxon>
        <taxon>Spermatophyta</taxon>
        <taxon>Magnoliopsida</taxon>
        <taxon>eudicotyledons</taxon>
        <taxon>Gunneridae</taxon>
        <taxon>Pentapetalae</taxon>
        <taxon>asterids</taxon>
        <taxon>lamiids</taxon>
        <taxon>Lamiales</taxon>
        <taxon>Gesneriaceae</taxon>
        <taxon>Didymocarpoideae</taxon>
        <taxon>Trichosporeae</taxon>
        <taxon>Loxocarpinae</taxon>
        <taxon>Dorcoceras</taxon>
    </lineage>
</organism>
<evidence type="ECO:0000313" key="13">
    <source>
        <dbReference type="Proteomes" id="UP000250235"/>
    </source>
</evidence>
<evidence type="ECO:0000256" key="7">
    <source>
        <dbReference type="ARBA" id="ARBA00022786"/>
    </source>
</evidence>
<dbReference type="InterPro" id="IPR013083">
    <property type="entry name" value="Znf_RING/FYVE/PHD"/>
</dbReference>
<dbReference type="InterPro" id="IPR057314">
    <property type="entry name" value="PUB2-4-like_N"/>
</dbReference>
<feature type="compositionally biased region" description="Polar residues" evidence="10">
    <location>
        <begin position="433"/>
        <end position="448"/>
    </location>
</feature>
<dbReference type="EMBL" id="KV011866">
    <property type="protein sequence ID" value="KZV25534.1"/>
    <property type="molecule type" value="Genomic_DNA"/>
</dbReference>
<dbReference type="Pfam" id="PF25240">
    <property type="entry name" value="PUB2_N"/>
    <property type="match status" value="1"/>
</dbReference>
<dbReference type="EC" id="2.3.2.27" evidence="4"/>
<dbReference type="GO" id="GO:0061630">
    <property type="term" value="F:ubiquitin protein ligase activity"/>
    <property type="evidence" value="ECO:0007669"/>
    <property type="project" value="UniProtKB-EC"/>
</dbReference>
<keyword evidence="13" id="KW-1185">Reference proteome</keyword>
<dbReference type="SUPFAM" id="SSF57850">
    <property type="entry name" value="RING/U-box"/>
    <property type="match status" value="1"/>
</dbReference>
<dbReference type="InterPro" id="IPR011989">
    <property type="entry name" value="ARM-like"/>
</dbReference>
<feature type="repeat" description="ARM" evidence="8">
    <location>
        <begin position="698"/>
        <end position="739"/>
    </location>
</feature>
<keyword evidence="5" id="KW-0808">Transferase</keyword>
<feature type="compositionally biased region" description="Basic and acidic residues" evidence="10">
    <location>
        <begin position="394"/>
        <end position="408"/>
    </location>
</feature>
<feature type="repeat" description="ARM" evidence="8">
    <location>
        <begin position="657"/>
        <end position="699"/>
    </location>
</feature>
<evidence type="ECO:0000256" key="10">
    <source>
        <dbReference type="SAM" id="MobiDB-lite"/>
    </source>
</evidence>
<dbReference type="AlphaFoldDB" id="A0A2Z7AUI2"/>
<dbReference type="Proteomes" id="UP000250235">
    <property type="component" value="Unassembled WGS sequence"/>
</dbReference>
<dbReference type="Pfam" id="PF25598">
    <property type="entry name" value="ARM_PUB"/>
    <property type="match status" value="1"/>
</dbReference>
<evidence type="ECO:0000256" key="3">
    <source>
        <dbReference type="ARBA" id="ARBA00004906"/>
    </source>
</evidence>
<feature type="compositionally biased region" description="Polar residues" evidence="10">
    <location>
        <begin position="348"/>
        <end position="373"/>
    </location>
</feature>
<dbReference type="InterPro" id="IPR058678">
    <property type="entry name" value="ARM_PUB"/>
</dbReference>
<feature type="region of interest" description="Disordered" evidence="10">
    <location>
        <begin position="389"/>
        <end position="460"/>
    </location>
</feature>
<dbReference type="PROSITE" id="PS50176">
    <property type="entry name" value="ARM_REPEAT"/>
    <property type="match status" value="3"/>
</dbReference>
<dbReference type="InterPro" id="IPR000225">
    <property type="entry name" value="Armadillo"/>
</dbReference>
<evidence type="ECO:0000259" key="11">
    <source>
        <dbReference type="PROSITE" id="PS51698"/>
    </source>
</evidence>
<evidence type="ECO:0000256" key="8">
    <source>
        <dbReference type="PROSITE-ProRule" id="PRU00259"/>
    </source>
</evidence>
<dbReference type="SMART" id="SM00185">
    <property type="entry name" value="ARM"/>
    <property type="match status" value="4"/>
</dbReference>
<sequence>MMEKSLLKSLLNSITGLSELVNHDSMKDELVQTYHLRIGEIFKLLKPILHAISDSELASDQVFEKEVTGLHRSVDELRERCENWQPLMSKLYFVSRVESLMVKTRNHGLEILELLKSFDHCLPSGFSAAALEHCIQKTKLIVPEPIITKAIKDHLEGSGTSPENLEKIADSLSLKLNQEILIEIVALDKLKENAEQDEKTCEAEYIDQIIALVTRMHDLLVINKQSRNYSPVPIPPDFCCPLSLELMSDPVIVASGQTYERVFIQKWIDLGLTVCPKTRHTLARTNLIPNYTVKALISHWCESNNVKLPESIISSDLDQSASQLASTHYHGVRRVNSFGPPDGVGSPIKNSIPSTATQRTGASQSHLHPSSETSLAEVAINGIGSDVEILSPRSSEDRSEYKGEEGLNSRHLLVTSPPRNDAAATDKHPLQAHRTNSASSTHSNSITFQGEGANNEVSSHANVSDASGLFCCRTEPDSHYGADVPQREPDLPQRLDTWTRGQTLRRRSSKRLVSRIVSSPFVDQRPDLIEVETEVKKLVEDLKSSSLVSQLKATESIRLFAKHNMENRLVIANCGAISLLVNLLRSSDSTVQEKAVTALLNLSININNKTAIATDDSINALIYVLENGNSEAKANSAATLFSLSMIEENKVKIGRSGAIIPLVDLLGTGTPRGKKDAATALFNLSTNHENKPLIVQAGAVNHLVELMDPAFGMVDKAVAVLSNLATIDEGRTSIGEERGLPLLVEVVELGSARSKENAAAALLQLCTYRNKFCGIVLQDGVVPPLVALSHSGTPRAREKAQQLLQLLRNKRHGNPRT</sequence>
<evidence type="ECO:0000256" key="2">
    <source>
        <dbReference type="ARBA" id="ARBA00003861"/>
    </source>
</evidence>
<evidence type="ECO:0000313" key="12">
    <source>
        <dbReference type="EMBL" id="KZV25534.1"/>
    </source>
</evidence>
<comment type="catalytic activity">
    <reaction evidence="1">
        <text>S-ubiquitinyl-[E2 ubiquitin-conjugating enzyme]-L-cysteine + [acceptor protein]-L-lysine = [E2 ubiquitin-conjugating enzyme]-L-cysteine + N(6)-ubiquitinyl-[acceptor protein]-L-lysine.</text>
        <dbReference type="EC" id="2.3.2.27"/>
    </reaction>
</comment>
<dbReference type="SMART" id="SM00504">
    <property type="entry name" value="Ubox"/>
    <property type="match status" value="1"/>
</dbReference>
<dbReference type="OrthoDB" id="7537227at2759"/>
<evidence type="ECO:0000256" key="6">
    <source>
        <dbReference type="ARBA" id="ARBA00022737"/>
    </source>
</evidence>
<dbReference type="Gene3D" id="1.25.10.10">
    <property type="entry name" value="Leucine-rich Repeat Variant"/>
    <property type="match status" value="1"/>
</dbReference>
<feature type="coiled-coil region" evidence="9">
    <location>
        <begin position="177"/>
        <end position="204"/>
    </location>
</feature>
<feature type="repeat" description="ARM" evidence="8">
    <location>
        <begin position="575"/>
        <end position="617"/>
    </location>
</feature>
<keyword evidence="7" id="KW-0833">Ubl conjugation pathway</keyword>
<dbReference type="Pfam" id="PF04564">
    <property type="entry name" value="U-box"/>
    <property type="match status" value="1"/>
</dbReference>
<feature type="domain" description="U-box" evidence="11">
    <location>
        <begin position="233"/>
        <end position="307"/>
    </location>
</feature>
<dbReference type="InterPro" id="IPR045210">
    <property type="entry name" value="RING-Ubox_PUB"/>
</dbReference>
<evidence type="ECO:0000256" key="1">
    <source>
        <dbReference type="ARBA" id="ARBA00000900"/>
    </source>
</evidence>
<dbReference type="PANTHER" id="PTHR23315:SF7">
    <property type="entry name" value="U-BOX DOMAIN-CONTAINING PROTEIN 4"/>
    <property type="match status" value="1"/>
</dbReference>
<evidence type="ECO:0000256" key="9">
    <source>
        <dbReference type="SAM" id="Coils"/>
    </source>
</evidence>
<accession>A0A2Z7AUI2</accession>
<dbReference type="InterPro" id="IPR016024">
    <property type="entry name" value="ARM-type_fold"/>
</dbReference>
<dbReference type="UniPathway" id="UPA00143"/>
<proteinExistence type="predicted"/>